<proteinExistence type="predicted"/>
<name>A0A5J5D6N5_9PERO</name>
<dbReference type="EMBL" id="VOFY01000008">
    <property type="protein sequence ID" value="KAA8590368.1"/>
    <property type="molecule type" value="Genomic_DNA"/>
</dbReference>
<dbReference type="AlphaFoldDB" id="A0A5J5D6N5"/>
<sequence>MVTQCVCEEISDCGPRSSGPGWRLKLVIKCYNTGAGSIWSRYDTEAGQQRGDAEQSQSDGAADNNGAAIVFTELRPGCVCLCVCVCVCVCLS</sequence>
<evidence type="ECO:0000313" key="2">
    <source>
        <dbReference type="Proteomes" id="UP000327493"/>
    </source>
</evidence>
<reference evidence="1 2" key="1">
    <citation type="submission" date="2019-08" db="EMBL/GenBank/DDBJ databases">
        <title>A chromosome-level genome assembly, high-density linkage maps, and genome scans reveal the genomic architecture of hybrid incompatibilities underlying speciation via character displacement in darters (Percidae: Etheostominae).</title>
        <authorList>
            <person name="Moran R.L."/>
            <person name="Catchen J.M."/>
            <person name="Fuller R.C."/>
        </authorList>
    </citation>
    <scope>NUCLEOTIDE SEQUENCE [LARGE SCALE GENOMIC DNA]</scope>
    <source>
        <strain evidence="1">EspeVRDwgs_2016</strain>
        <tissue evidence="1">Muscle</tissue>
    </source>
</reference>
<evidence type="ECO:0000313" key="1">
    <source>
        <dbReference type="EMBL" id="KAA8590368.1"/>
    </source>
</evidence>
<comment type="caution">
    <text evidence="1">The sequence shown here is derived from an EMBL/GenBank/DDBJ whole genome shotgun (WGS) entry which is preliminary data.</text>
</comment>
<gene>
    <name evidence="1" type="ORF">FQN60_014302</name>
</gene>
<accession>A0A5J5D6N5</accession>
<dbReference type="Proteomes" id="UP000327493">
    <property type="component" value="Chromosome 8"/>
</dbReference>
<feature type="non-terminal residue" evidence="1">
    <location>
        <position position="92"/>
    </location>
</feature>
<organism evidence="1 2">
    <name type="scientific">Etheostoma spectabile</name>
    <name type="common">orangethroat darter</name>
    <dbReference type="NCBI Taxonomy" id="54343"/>
    <lineage>
        <taxon>Eukaryota</taxon>
        <taxon>Metazoa</taxon>
        <taxon>Chordata</taxon>
        <taxon>Craniata</taxon>
        <taxon>Vertebrata</taxon>
        <taxon>Euteleostomi</taxon>
        <taxon>Actinopterygii</taxon>
        <taxon>Neopterygii</taxon>
        <taxon>Teleostei</taxon>
        <taxon>Neoteleostei</taxon>
        <taxon>Acanthomorphata</taxon>
        <taxon>Eupercaria</taxon>
        <taxon>Perciformes</taxon>
        <taxon>Percoidei</taxon>
        <taxon>Percidae</taxon>
        <taxon>Etheostomatinae</taxon>
        <taxon>Etheostoma</taxon>
    </lineage>
</organism>
<protein>
    <submittedName>
        <fullName evidence="1">Uncharacterized protein</fullName>
    </submittedName>
</protein>
<keyword evidence="2" id="KW-1185">Reference proteome</keyword>